<comment type="caution">
    <text evidence="1">The sequence shown here is derived from an EMBL/GenBank/DDBJ whole genome shotgun (WGS) entry which is preliminary data.</text>
</comment>
<evidence type="ECO:0000313" key="1">
    <source>
        <dbReference type="EMBL" id="GFU06735.1"/>
    </source>
</evidence>
<sequence length="191" mass="21084">MYFQSISSLLIGPRRVGNPAASESQKGFYGSLAPELPNGSNCPPVLVFLFTSVSMVTEETPPPRPQEMQLSAFSPGLFSVTFTKSYCGTGFYLASLLPLSIEGVGQVKTPRCSGRGRRVRRLPFPQTDIGFCGRSWSFCAASETYWSATEQEIWSASLTKIDVFVALSVRTQCPRSFYRVFGYGFGFHILE</sequence>
<accession>A0A8X6Q988</accession>
<gene>
    <name evidence="1" type="ORF">NPIL_552401</name>
</gene>
<keyword evidence="2" id="KW-1185">Reference proteome</keyword>
<organism evidence="1 2">
    <name type="scientific">Nephila pilipes</name>
    <name type="common">Giant wood spider</name>
    <name type="synonym">Nephila maculata</name>
    <dbReference type="NCBI Taxonomy" id="299642"/>
    <lineage>
        <taxon>Eukaryota</taxon>
        <taxon>Metazoa</taxon>
        <taxon>Ecdysozoa</taxon>
        <taxon>Arthropoda</taxon>
        <taxon>Chelicerata</taxon>
        <taxon>Arachnida</taxon>
        <taxon>Araneae</taxon>
        <taxon>Araneomorphae</taxon>
        <taxon>Entelegynae</taxon>
        <taxon>Araneoidea</taxon>
        <taxon>Nephilidae</taxon>
        <taxon>Nephila</taxon>
    </lineage>
</organism>
<evidence type="ECO:0000313" key="2">
    <source>
        <dbReference type="Proteomes" id="UP000887013"/>
    </source>
</evidence>
<protein>
    <submittedName>
        <fullName evidence="1">Uncharacterized protein</fullName>
    </submittedName>
</protein>
<name>A0A8X6Q988_NEPPI</name>
<dbReference type="EMBL" id="BMAW01124186">
    <property type="protein sequence ID" value="GFU06735.1"/>
    <property type="molecule type" value="Genomic_DNA"/>
</dbReference>
<proteinExistence type="predicted"/>
<dbReference type="Proteomes" id="UP000887013">
    <property type="component" value="Unassembled WGS sequence"/>
</dbReference>
<reference evidence="1" key="1">
    <citation type="submission" date="2020-08" db="EMBL/GenBank/DDBJ databases">
        <title>Multicomponent nature underlies the extraordinary mechanical properties of spider dragline silk.</title>
        <authorList>
            <person name="Kono N."/>
            <person name="Nakamura H."/>
            <person name="Mori M."/>
            <person name="Yoshida Y."/>
            <person name="Ohtoshi R."/>
            <person name="Malay A.D."/>
            <person name="Moran D.A.P."/>
            <person name="Tomita M."/>
            <person name="Numata K."/>
            <person name="Arakawa K."/>
        </authorList>
    </citation>
    <scope>NUCLEOTIDE SEQUENCE</scope>
</reference>
<dbReference type="OrthoDB" id="10399698at2759"/>
<dbReference type="AlphaFoldDB" id="A0A8X6Q988"/>